<comment type="similarity">
    <text evidence="2">Belongs to the class-A beta-lactamase family.</text>
</comment>
<name>A0ABV0CXM4_9SPHN</name>
<accession>A0ABV0CXM4</accession>
<dbReference type="PRINTS" id="PR00118">
    <property type="entry name" value="BLACTAMASEA"/>
</dbReference>
<dbReference type="EMBL" id="JBDLBR010000003">
    <property type="protein sequence ID" value="MEN7537628.1"/>
    <property type="molecule type" value="Genomic_DNA"/>
</dbReference>
<protein>
    <recommendedName>
        <fullName evidence="3">beta-lactamase</fullName>
        <ecNumber evidence="3">3.5.2.6</ecNumber>
    </recommendedName>
</protein>
<dbReference type="InterPro" id="IPR012338">
    <property type="entry name" value="Beta-lactam/transpept-like"/>
</dbReference>
<evidence type="ECO:0000256" key="4">
    <source>
        <dbReference type="SAM" id="SignalP"/>
    </source>
</evidence>
<evidence type="ECO:0000256" key="3">
    <source>
        <dbReference type="ARBA" id="ARBA00012865"/>
    </source>
</evidence>
<proteinExistence type="inferred from homology"/>
<evidence type="ECO:0000259" key="5">
    <source>
        <dbReference type="Pfam" id="PF13354"/>
    </source>
</evidence>
<dbReference type="RefSeq" id="WP_346785072.1">
    <property type="nucleotide sequence ID" value="NZ_JBDLBR010000003.1"/>
</dbReference>
<dbReference type="GO" id="GO:0008800">
    <property type="term" value="F:beta-lactamase activity"/>
    <property type="evidence" value="ECO:0007669"/>
    <property type="project" value="UniProtKB-EC"/>
</dbReference>
<dbReference type="InterPro" id="IPR045155">
    <property type="entry name" value="Beta-lactam_cat"/>
</dbReference>
<feature type="signal peptide" evidence="4">
    <location>
        <begin position="1"/>
        <end position="25"/>
    </location>
</feature>
<organism evidence="6 7">
    <name type="scientific">Aurantiacibacter flavus</name>
    <dbReference type="NCBI Taxonomy" id="3145232"/>
    <lineage>
        <taxon>Bacteria</taxon>
        <taxon>Pseudomonadati</taxon>
        <taxon>Pseudomonadota</taxon>
        <taxon>Alphaproteobacteria</taxon>
        <taxon>Sphingomonadales</taxon>
        <taxon>Erythrobacteraceae</taxon>
        <taxon>Aurantiacibacter</taxon>
    </lineage>
</organism>
<dbReference type="Pfam" id="PF13354">
    <property type="entry name" value="Beta-lactamase2"/>
    <property type="match status" value="1"/>
</dbReference>
<comment type="catalytic activity">
    <reaction evidence="1">
        <text>a beta-lactam + H2O = a substituted beta-amino acid</text>
        <dbReference type="Rhea" id="RHEA:20401"/>
        <dbReference type="ChEBI" id="CHEBI:15377"/>
        <dbReference type="ChEBI" id="CHEBI:35627"/>
        <dbReference type="ChEBI" id="CHEBI:140347"/>
        <dbReference type="EC" id="3.5.2.6"/>
    </reaction>
</comment>
<keyword evidence="4" id="KW-0732">Signal</keyword>
<dbReference type="Proteomes" id="UP001484535">
    <property type="component" value="Unassembled WGS sequence"/>
</dbReference>
<evidence type="ECO:0000313" key="6">
    <source>
        <dbReference type="EMBL" id="MEN7537628.1"/>
    </source>
</evidence>
<evidence type="ECO:0000256" key="2">
    <source>
        <dbReference type="ARBA" id="ARBA00009009"/>
    </source>
</evidence>
<dbReference type="EC" id="3.5.2.6" evidence="3"/>
<comment type="caution">
    <text evidence="6">The sequence shown here is derived from an EMBL/GenBank/DDBJ whole genome shotgun (WGS) entry which is preliminary data.</text>
</comment>
<gene>
    <name evidence="6" type="primary">bla</name>
    <name evidence="6" type="ORF">ABDJ38_10620</name>
</gene>
<evidence type="ECO:0000256" key="1">
    <source>
        <dbReference type="ARBA" id="ARBA00001526"/>
    </source>
</evidence>
<dbReference type="NCBIfam" id="NF033103">
    <property type="entry name" value="bla_class_A"/>
    <property type="match status" value="1"/>
</dbReference>
<keyword evidence="6" id="KW-0378">Hydrolase</keyword>
<dbReference type="PANTHER" id="PTHR35333">
    <property type="entry name" value="BETA-LACTAMASE"/>
    <property type="match status" value="1"/>
</dbReference>
<evidence type="ECO:0000313" key="7">
    <source>
        <dbReference type="Proteomes" id="UP001484535"/>
    </source>
</evidence>
<dbReference type="Gene3D" id="3.40.710.10">
    <property type="entry name" value="DD-peptidase/beta-lactamase superfamily"/>
    <property type="match status" value="1"/>
</dbReference>
<keyword evidence="7" id="KW-1185">Reference proteome</keyword>
<dbReference type="InterPro" id="IPR000871">
    <property type="entry name" value="Beta-lactam_class-A"/>
</dbReference>
<feature type="domain" description="Beta-lactamase class A catalytic" evidence="5">
    <location>
        <begin position="70"/>
        <end position="295"/>
    </location>
</feature>
<reference evidence="6 7" key="1">
    <citation type="submission" date="2024-05" db="EMBL/GenBank/DDBJ databases">
        <authorList>
            <person name="Park S."/>
        </authorList>
    </citation>
    <scope>NUCLEOTIDE SEQUENCE [LARGE SCALE GENOMIC DNA]</scope>
    <source>
        <strain evidence="6 7">DGU5</strain>
    </source>
</reference>
<feature type="chain" id="PRO_5045963633" description="beta-lactamase" evidence="4">
    <location>
        <begin position="26"/>
        <end position="338"/>
    </location>
</feature>
<dbReference type="SUPFAM" id="SSF56601">
    <property type="entry name" value="beta-lactamase/transpeptidase-like"/>
    <property type="match status" value="1"/>
</dbReference>
<sequence length="338" mass="36385">MTRNLITRLAAIASLAVAPLSAAQANNFENAFDSAFGTEIREPREFNPDYADPLARQIAQLADGSEGRIGVAALDLSTGREISILGDQRFPMASTSKIAIAATYMEGVEQGKWSLTSEFPLLWSVRSTPFSTATAPVRKGEYMSALQLIDLMLTRSSNPATDALLAAVGGPDAVNDWVHRAGLEDFELTRDIATLVRDDGEFDPAQHIDMRDSATPETMVELLTGLYQGRWLSAESREVILDAMARCRTGVRRIRGQMPDDVSVAHKTGSLNNTSSDIGIITAPDGRSYVVAIYVTGQGSRGNREQRIASIARAIYDGYSSTGPQFANASYGSAANAN</sequence>
<dbReference type="PANTHER" id="PTHR35333:SF3">
    <property type="entry name" value="BETA-LACTAMASE-TYPE TRANSPEPTIDASE FOLD CONTAINING PROTEIN"/>
    <property type="match status" value="1"/>
</dbReference>